<keyword evidence="2" id="KW-0677">Repeat</keyword>
<dbReference type="OrthoDB" id="20872at2759"/>
<organism evidence="6 7">
    <name type="scientific">Danionella cerebrum</name>
    <dbReference type="NCBI Taxonomy" id="2873325"/>
    <lineage>
        <taxon>Eukaryota</taxon>
        <taxon>Metazoa</taxon>
        <taxon>Chordata</taxon>
        <taxon>Craniata</taxon>
        <taxon>Vertebrata</taxon>
        <taxon>Euteleostomi</taxon>
        <taxon>Actinopterygii</taxon>
        <taxon>Neopterygii</taxon>
        <taxon>Teleostei</taxon>
        <taxon>Ostariophysi</taxon>
        <taxon>Cypriniformes</taxon>
        <taxon>Danionidae</taxon>
        <taxon>Danioninae</taxon>
        <taxon>Danionella</taxon>
    </lineage>
</organism>
<accession>A0A553MY90</accession>
<dbReference type="Proteomes" id="UP000316079">
    <property type="component" value="Unassembled WGS sequence"/>
</dbReference>
<name>A0A553MY90_9TELE</name>
<keyword evidence="4" id="KW-0472">Membrane</keyword>
<keyword evidence="3" id="KW-0040">ANK repeat</keyword>
<protein>
    <recommendedName>
        <fullName evidence="5">Ankyrin UPA domain-containing protein</fullName>
    </recommendedName>
</protein>
<evidence type="ECO:0000256" key="1">
    <source>
        <dbReference type="ARBA" id="ARBA00004370"/>
    </source>
</evidence>
<feature type="domain" description="Ankyrin UPA" evidence="5">
    <location>
        <begin position="44"/>
        <end position="173"/>
    </location>
</feature>
<proteinExistence type="predicted"/>
<dbReference type="FunFam" id="2.60.40.2660:FF:000001">
    <property type="entry name" value="Ankyrin-3 isoform 2"/>
    <property type="match status" value="1"/>
</dbReference>
<dbReference type="Pfam" id="PF17809">
    <property type="entry name" value="UPA_2"/>
    <property type="match status" value="1"/>
</dbReference>
<comment type="caution">
    <text evidence="6">The sequence shown here is derived from an EMBL/GenBank/DDBJ whole genome shotgun (WGS) entry which is preliminary data.</text>
</comment>
<evidence type="ECO:0000313" key="7">
    <source>
        <dbReference type="Proteomes" id="UP000316079"/>
    </source>
</evidence>
<dbReference type="Gene3D" id="2.60.40.2660">
    <property type="match status" value="1"/>
</dbReference>
<reference evidence="6 7" key="1">
    <citation type="journal article" date="2019" name="Sci. Data">
        <title>Hybrid genome assembly and annotation of Danionella translucida.</title>
        <authorList>
            <person name="Kadobianskyi M."/>
            <person name="Schulze L."/>
            <person name="Schuelke M."/>
            <person name="Judkewitz B."/>
        </authorList>
    </citation>
    <scope>NUCLEOTIDE SEQUENCE [LARGE SCALE GENOMIC DNA]</scope>
    <source>
        <strain evidence="6 7">Bolton</strain>
    </source>
</reference>
<gene>
    <name evidence="6" type="ORF">DNTS_014192</name>
</gene>
<dbReference type="GO" id="GO:0016020">
    <property type="term" value="C:membrane"/>
    <property type="evidence" value="ECO:0007669"/>
    <property type="project" value="UniProtKB-SubCell"/>
</dbReference>
<evidence type="ECO:0000256" key="4">
    <source>
        <dbReference type="ARBA" id="ARBA00023136"/>
    </source>
</evidence>
<evidence type="ECO:0000259" key="5">
    <source>
        <dbReference type="Pfam" id="PF17809"/>
    </source>
</evidence>
<dbReference type="PANTHER" id="PTHR24123:SF74">
    <property type="entry name" value="ANKYRIN 3"/>
    <property type="match status" value="1"/>
</dbReference>
<evidence type="ECO:0000256" key="2">
    <source>
        <dbReference type="ARBA" id="ARBA00022737"/>
    </source>
</evidence>
<comment type="subcellular location">
    <subcellularLocation>
        <location evidence="1">Membrane</location>
    </subcellularLocation>
</comment>
<dbReference type="InterPro" id="IPR051165">
    <property type="entry name" value="Multifunctional_ANK_Repeat"/>
</dbReference>
<sequence>MEHSSFMQIRSCYLINSRLTLGLADLIPETVPLATQLYRELICVPYMAKFVVFAKMNDPVESNLRCFCMTDDKVDKTLEQQENFEEVARSKDIEVLEGKPIYVDCYGNLNPLIKSGQQLVFNFYAFKENRLPFCVKVRDNSQEPCGRLSFLRDPKSSKCLTQTAICNLNITLPGLKKTEKPERRHTFASLALRKRYSYLTEPGTTYKNEDMPPHKQLQPVLVQPSMRQALVNVLPEKQAKKLPEKITITPQIQTQTESSTTRLKPSKPSLFISPTILKAATAPTLTSNQEILKDVADMKEDLMRMTAILQTDSTASKSFHSHVSKESKIEDEEPFRLVEKVKEDLVKVSEILKKDVLSEAKRLSKERASDEQWEEFSRDEIEEARENAIRSLPNMMLGLNQWWTKISI</sequence>
<dbReference type="InterPro" id="IPR040745">
    <property type="entry name" value="Ankyrin_UPA"/>
</dbReference>
<dbReference type="PANTHER" id="PTHR24123">
    <property type="entry name" value="ANKYRIN REPEAT-CONTAINING"/>
    <property type="match status" value="1"/>
</dbReference>
<keyword evidence="7" id="KW-1185">Reference proteome</keyword>
<evidence type="ECO:0000256" key="3">
    <source>
        <dbReference type="ARBA" id="ARBA00023043"/>
    </source>
</evidence>
<dbReference type="EMBL" id="SRMA01027204">
    <property type="protein sequence ID" value="TRY58153.1"/>
    <property type="molecule type" value="Genomic_DNA"/>
</dbReference>
<evidence type="ECO:0000313" key="6">
    <source>
        <dbReference type="EMBL" id="TRY58153.1"/>
    </source>
</evidence>
<dbReference type="AlphaFoldDB" id="A0A553MY90"/>